<evidence type="ECO:0000256" key="5">
    <source>
        <dbReference type="PIRSR" id="PIRSR000137-2"/>
    </source>
</evidence>
<feature type="binding site" evidence="5">
    <location>
        <position position="225"/>
    </location>
    <ligand>
        <name>FAD</name>
        <dbReference type="ChEBI" id="CHEBI:57692"/>
    </ligand>
</feature>
<feature type="domain" description="Glucose-methanol-choline oxidoreductase N-terminal" evidence="6">
    <location>
        <begin position="259"/>
        <end position="273"/>
    </location>
</feature>
<comment type="cofactor">
    <cofactor evidence="1 5">
        <name>FAD</name>
        <dbReference type="ChEBI" id="CHEBI:57692"/>
    </cofactor>
</comment>
<evidence type="ECO:0000313" key="7">
    <source>
        <dbReference type="EMBL" id="KPA81308.1"/>
    </source>
</evidence>
<dbReference type="Gene3D" id="3.30.410.40">
    <property type="match status" value="1"/>
</dbReference>
<comment type="caution">
    <text evidence="7">The sequence shown here is derived from an EMBL/GenBank/DDBJ whole genome shotgun (WGS) entry which is preliminary data.</text>
</comment>
<dbReference type="VEuPathDB" id="TriTrypDB:LpyrH10_06_0800"/>
<reference evidence="7 8" key="1">
    <citation type="submission" date="2015-07" db="EMBL/GenBank/DDBJ databases">
        <title>High-quality genome of monoxenous trypanosomatid Leptomonas pyrrhocoris.</title>
        <authorList>
            <person name="Flegontov P."/>
            <person name="Butenko A."/>
            <person name="Firsov S."/>
            <person name="Vlcek C."/>
            <person name="Logacheva M.D."/>
            <person name="Field M."/>
            <person name="Filatov D."/>
            <person name="Flegontova O."/>
            <person name="Gerasimov E."/>
            <person name="Jackson A.P."/>
            <person name="Kelly S."/>
            <person name="Opperdoes F."/>
            <person name="O'Reilly A."/>
            <person name="Votypka J."/>
            <person name="Yurchenko V."/>
            <person name="Lukes J."/>
        </authorList>
    </citation>
    <scope>NUCLEOTIDE SEQUENCE [LARGE SCALE GENOMIC DNA]</scope>
    <source>
        <strain evidence="7">H10</strain>
    </source>
</reference>
<dbReference type="Pfam" id="PF05199">
    <property type="entry name" value="GMC_oxred_C"/>
    <property type="match status" value="1"/>
</dbReference>
<dbReference type="GeneID" id="26904001"/>
<sequence>MKRAYDIVVVGAGAAGCAAARACALRHPGASIALVEQGTRASMPPVMRVPSVQPFITSARKARPFLRTFYCVPEKNLAGRSLAYCVGCGLGGSSLCNDMKYMRGTRHDFEQWKDPAWTFETLLPFYKSLESNARGGSAVHGANGPLPISDVQRSNLDASMNVRFFEACEAAGVPATDDFNAGSTDGFSAMQSYIKHGSRVGVFDALVEESKHRTRGLDLLTETAVEKICCAAGKVRGVEVVHKGAAQELAASHVVVCAGALRSPLLLQRSGVGAEGAVVDLPSVGQNLITTTTVDLIFRIGNPANVFSKSISWRNVTYLVQQWREYTEERTGIFTSFLEGVAYVRSQPQRDHPDLSLQFFRTPQMGTADGASCWPLDGFTMRVTHHYPSSRGEVRYGASQQQQQQRKGTGSAATAVVLRSGLLATKEDVLAMDEGVQWVGLLTSRDGTLRSVYHVNEREENVGPFWSYNATLHRPRTALATQRDTAAFLAEAVQSGGDLFGTCAINSVVDAKLRVKGVDGLYVADSSVVPAPTVASSSTVGSAIGTRVASFIES</sequence>
<dbReference type="EMBL" id="LGTL01000006">
    <property type="protein sequence ID" value="KPA81308.1"/>
    <property type="molecule type" value="Genomic_DNA"/>
</dbReference>
<dbReference type="SUPFAM" id="SSF54373">
    <property type="entry name" value="FAD-linked reductases, C-terminal domain"/>
    <property type="match status" value="1"/>
</dbReference>
<keyword evidence="3" id="KW-0285">Flavoprotein</keyword>
<dbReference type="Proteomes" id="UP000037923">
    <property type="component" value="Unassembled WGS sequence"/>
</dbReference>
<dbReference type="InterPro" id="IPR036188">
    <property type="entry name" value="FAD/NAD-bd_sf"/>
</dbReference>
<evidence type="ECO:0000259" key="6">
    <source>
        <dbReference type="PROSITE" id="PS00624"/>
    </source>
</evidence>
<evidence type="ECO:0000256" key="1">
    <source>
        <dbReference type="ARBA" id="ARBA00001974"/>
    </source>
</evidence>
<comment type="similarity">
    <text evidence="2">Belongs to the GMC oxidoreductase family.</text>
</comment>
<dbReference type="OrthoDB" id="269227at2759"/>
<dbReference type="PANTHER" id="PTHR11552">
    <property type="entry name" value="GLUCOSE-METHANOL-CHOLINE GMC OXIDOREDUCTASE"/>
    <property type="match status" value="1"/>
</dbReference>
<dbReference type="GO" id="GO:0016614">
    <property type="term" value="F:oxidoreductase activity, acting on CH-OH group of donors"/>
    <property type="evidence" value="ECO:0007669"/>
    <property type="project" value="InterPro"/>
</dbReference>
<dbReference type="Gene3D" id="3.50.50.60">
    <property type="entry name" value="FAD/NAD(P)-binding domain"/>
    <property type="match status" value="1"/>
</dbReference>
<evidence type="ECO:0000313" key="8">
    <source>
        <dbReference type="Proteomes" id="UP000037923"/>
    </source>
</evidence>
<proteinExistence type="inferred from homology"/>
<keyword evidence="8" id="KW-1185">Reference proteome</keyword>
<evidence type="ECO:0000256" key="3">
    <source>
        <dbReference type="ARBA" id="ARBA00022630"/>
    </source>
</evidence>
<dbReference type="InterPro" id="IPR000172">
    <property type="entry name" value="GMC_OxRdtase_N"/>
</dbReference>
<dbReference type="RefSeq" id="XP_015659747.1">
    <property type="nucleotide sequence ID" value="XM_015801127.1"/>
</dbReference>
<dbReference type="GO" id="GO:0050660">
    <property type="term" value="F:flavin adenine dinucleotide binding"/>
    <property type="evidence" value="ECO:0007669"/>
    <property type="project" value="InterPro"/>
</dbReference>
<dbReference type="SUPFAM" id="SSF51905">
    <property type="entry name" value="FAD/NAD(P)-binding domain"/>
    <property type="match status" value="1"/>
</dbReference>
<name>A0A0N0VFI8_LEPPY</name>
<dbReference type="PROSITE" id="PS00624">
    <property type="entry name" value="GMC_OXRED_2"/>
    <property type="match status" value="1"/>
</dbReference>
<dbReference type="PIRSF" id="PIRSF000137">
    <property type="entry name" value="Alcohol_oxidase"/>
    <property type="match status" value="1"/>
</dbReference>
<dbReference type="PROSITE" id="PS51257">
    <property type="entry name" value="PROKAR_LIPOPROTEIN"/>
    <property type="match status" value="1"/>
</dbReference>
<dbReference type="Pfam" id="PF00732">
    <property type="entry name" value="GMC_oxred_N"/>
    <property type="match status" value="1"/>
</dbReference>
<accession>A0A0N0VFI8</accession>
<protein>
    <submittedName>
        <fullName evidence="7">Putative mitochondrial oxidoreductase</fullName>
    </submittedName>
</protein>
<organism evidence="7 8">
    <name type="scientific">Leptomonas pyrrhocoris</name>
    <name type="common">Firebug parasite</name>
    <dbReference type="NCBI Taxonomy" id="157538"/>
    <lineage>
        <taxon>Eukaryota</taxon>
        <taxon>Discoba</taxon>
        <taxon>Euglenozoa</taxon>
        <taxon>Kinetoplastea</taxon>
        <taxon>Metakinetoplastina</taxon>
        <taxon>Trypanosomatida</taxon>
        <taxon>Trypanosomatidae</taxon>
        <taxon>Leishmaniinae</taxon>
        <taxon>Leptomonas</taxon>
    </lineage>
</organism>
<keyword evidence="4 5" id="KW-0274">FAD</keyword>
<dbReference type="InterPro" id="IPR007867">
    <property type="entry name" value="GMC_OxRtase_C"/>
</dbReference>
<dbReference type="AlphaFoldDB" id="A0A0N0VFI8"/>
<dbReference type="InterPro" id="IPR012132">
    <property type="entry name" value="GMC_OxRdtase"/>
</dbReference>
<evidence type="ECO:0000256" key="4">
    <source>
        <dbReference type="ARBA" id="ARBA00022827"/>
    </source>
</evidence>
<gene>
    <name evidence="7" type="ORF">ABB37_03710</name>
</gene>
<evidence type="ECO:0000256" key="2">
    <source>
        <dbReference type="ARBA" id="ARBA00010790"/>
    </source>
</evidence>
<dbReference type="PANTHER" id="PTHR11552:SF147">
    <property type="entry name" value="CHOLINE DEHYDROGENASE, MITOCHONDRIAL"/>
    <property type="match status" value="1"/>
</dbReference>
<dbReference type="OMA" id="EDYPWPM"/>